<dbReference type="EMBL" id="CAJVCH010089200">
    <property type="protein sequence ID" value="CAG7722428.1"/>
    <property type="molecule type" value="Genomic_DNA"/>
</dbReference>
<gene>
    <name evidence="2" type="ORF">AFUS01_LOCUS11560</name>
</gene>
<accession>A0A8J2JNU4</accession>
<dbReference type="AlphaFoldDB" id="A0A8J2JNU4"/>
<organism evidence="2 3">
    <name type="scientific">Allacma fusca</name>
    <dbReference type="NCBI Taxonomy" id="39272"/>
    <lineage>
        <taxon>Eukaryota</taxon>
        <taxon>Metazoa</taxon>
        <taxon>Ecdysozoa</taxon>
        <taxon>Arthropoda</taxon>
        <taxon>Hexapoda</taxon>
        <taxon>Collembola</taxon>
        <taxon>Symphypleona</taxon>
        <taxon>Sminthuridae</taxon>
        <taxon>Allacma</taxon>
    </lineage>
</organism>
<dbReference type="Proteomes" id="UP000708208">
    <property type="component" value="Unassembled WGS sequence"/>
</dbReference>
<name>A0A8J2JNU4_9HEXA</name>
<reference evidence="2" key="1">
    <citation type="submission" date="2021-06" db="EMBL/GenBank/DDBJ databases">
        <authorList>
            <person name="Hodson N. C."/>
            <person name="Mongue J. A."/>
            <person name="Jaron S. K."/>
        </authorList>
    </citation>
    <scope>NUCLEOTIDE SEQUENCE</scope>
</reference>
<evidence type="ECO:0000256" key="1">
    <source>
        <dbReference type="SAM" id="MobiDB-lite"/>
    </source>
</evidence>
<keyword evidence="3" id="KW-1185">Reference proteome</keyword>
<protein>
    <submittedName>
        <fullName evidence="2">Uncharacterized protein</fullName>
    </submittedName>
</protein>
<feature type="non-terminal residue" evidence="2">
    <location>
        <position position="46"/>
    </location>
</feature>
<comment type="caution">
    <text evidence="2">The sequence shown here is derived from an EMBL/GenBank/DDBJ whole genome shotgun (WGS) entry which is preliminary data.</text>
</comment>
<evidence type="ECO:0000313" key="2">
    <source>
        <dbReference type="EMBL" id="CAG7722428.1"/>
    </source>
</evidence>
<sequence length="46" mass="4881">MDPESSLLAEIVDETTDPMTTPVALPEITTPTPEPPSQVVTYAPVV</sequence>
<evidence type="ECO:0000313" key="3">
    <source>
        <dbReference type="Proteomes" id="UP000708208"/>
    </source>
</evidence>
<proteinExistence type="predicted"/>
<feature type="region of interest" description="Disordered" evidence="1">
    <location>
        <begin position="1"/>
        <end position="46"/>
    </location>
</feature>